<dbReference type="EMBL" id="WNTK01000006">
    <property type="protein sequence ID" value="KAG9482690.1"/>
    <property type="molecule type" value="Genomic_DNA"/>
</dbReference>
<dbReference type="Proteomes" id="UP000770717">
    <property type="component" value="Unassembled WGS sequence"/>
</dbReference>
<name>A0A8J6K8M5_ELECQ</name>
<gene>
    <name evidence="1" type="ORF">GDO78_011377</name>
</gene>
<keyword evidence="2" id="KW-1185">Reference proteome</keyword>
<evidence type="ECO:0000313" key="2">
    <source>
        <dbReference type="Proteomes" id="UP000770717"/>
    </source>
</evidence>
<sequence length="71" mass="8211">MSYTPASTVYISNIPIIIHILHSFPSPYTLHTIQNRIYGRRPNHHTHITRLPSMTIHCTFQPAPYTYPTPP</sequence>
<proteinExistence type="predicted"/>
<protein>
    <submittedName>
        <fullName evidence="1">Uncharacterized protein</fullName>
    </submittedName>
</protein>
<dbReference type="AlphaFoldDB" id="A0A8J6K8M5"/>
<evidence type="ECO:0000313" key="1">
    <source>
        <dbReference type="EMBL" id="KAG9482690.1"/>
    </source>
</evidence>
<comment type="caution">
    <text evidence="1">The sequence shown here is derived from an EMBL/GenBank/DDBJ whole genome shotgun (WGS) entry which is preliminary data.</text>
</comment>
<accession>A0A8J6K8M5</accession>
<organism evidence="1 2">
    <name type="scientific">Eleutherodactylus coqui</name>
    <name type="common">Puerto Rican coqui</name>
    <dbReference type="NCBI Taxonomy" id="57060"/>
    <lineage>
        <taxon>Eukaryota</taxon>
        <taxon>Metazoa</taxon>
        <taxon>Chordata</taxon>
        <taxon>Craniata</taxon>
        <taxon>Vertebrata</taxon>
        <taxon>Euteleostomi</taxon>
        <taxon>Amphibia</taxon>
        <taxon>Batrachia</taxon>
        <taxon>Anura</taxon>
        <taxon>Neobatrachia</taxon>
        <taxon>Hyloidea</taxon>
        <taxon>Eleutherodactylidae</taxon>
        <taxon>Eleutherodactylinae</taxon>
        <taxon>Eleutherodactylus</taxon>
        <taxon>Eleutherodactylus</taxon>
    </lineage>
</organism>
<reference evidence="1" key="1">
    <citation type="thesis" date="2020" institute="ProQuest LLC" country="789 East Eisenhower Parkway, Ann Arbor, MI, USA">
        <title>Comparative Genomics and Chromosome Evolution.</title>
        <authorList>
            <person name="Mudd A.B."/>
        </authorList>
    </citation>
    <scope>NUCLEOTIDE SEQUENCE</scope>
    <source>
        <strain evidence="1">HN-11 Male</strain>
        <tissue evidence="1">Kidney and liver</tissue>
    </source>
</reference>